<dbReference type="Gene3D" id="3.40.50.300">
    <property type="entry name" value="P-loop containing nucleotide triphosphate hydrolases"/>
    <property type="match status" value="1"/>
</dbReference>
<evidence type="ECO:0008006" key="3">
    <source>
        <dbReference type="Google" id="ProtNLM"/>
    </source>
</evidence>
<protein>
    <recommendedName>
        <fullName evidence="3">Hpr(Ser) kinase/phosphatase</fullName>
    </recommendedName>
</protein>
<organism evidence="1 2">
    <name type="scientific">Thermomonas beijingensis</name>
    <dbReference type="NCBI Taxonomy" id="2872701"/>
    <lineage>
        <taxon>Bacteria</taxon>
        <taxon>Pseudomonadati</taxon>
        <taxon>Pseudomonadota</taxon>
        <taxon>Gammaproteobacteria</taxon>
        <taxon>Lysobacterales</taxon>
        <taxon>Lysobacteraceae</taxon>
        <taxon>Thermomonas</taxon>
    </lineage>
</organism>
<evidence type="ECO:0000313" key="1">
    <source>
        <dbReference type="EMBL" id="MBZ4185260.1"/>
    </source>
</evidence>
<comment type="caution">
    <text evidence="1">The sequence shown here is derived from an EMBL/GenBank/DDBJ whole genome shotgun (WGS) entry which is preliminary data.</text>
</comment>
<dbReference type="SUPFAM" id="SSF53795">
    <property type="entry name" value="PEP carboxykinase-like"/>
    <property type="match status" value="1"/>
</dbReference>
<sequence length="277" mass="30430">MTDLRPHHLDVRIGGISVRLRAASAEFNTLMVDRFRGFIGSVDTPDYIFDIDILPFTYTPDAPDELSDIEVSVRREDEGWHLLRGDFEARWDPATRHGTARLRANPYALDSVLRILHTVLLAEQGGMLMHASSVVLADGRAFVCTGVSGAGKTTISRLVPPGAHILTDEMSFIRREADGYYAYGTPFAGELATPGENIRAPLAGVFLLAQGPDNRIDDLSPAEAIRAVMTNILYFAKDKALTAKVFDNAIALAACIPVRRLTFFPDARVWDMIGNEA</sequence>
<keyword evidence="2" id="KW-1185">Reference proteome</keyword>
<name>A0ABS7TBP1_9GAMM</name>
<accession>A0ABS7TBP1</accession>
<dbReference type="EMBL" id="JAIQDJ010000001">
    <property type="protein sequence ID" value="MBZ4185260.1"/>
    <property type="molecule type" value="Genomic_DNA"/>
</dbReference>
<dbReference type="RefSeq" id="WP_223626555.1">
    <property type="nucleotide sequence ID" value="NZ_JAIQDJ010000001.1"/>
</dbReference>
<proteinExistence type="predicted"/>
<gene>
    <name evidence="1" type="ORF">K7B09_02835</name>
</gene>
<evidence type="ECO:0000313" key="2">
    <source>
        <dbReference type="Proteomes" id="UP001430290"/>
    </source>
</evidence>
<reference evidence="1" key="1">
    <citation type="submission" date="2021-09" db="EMBL/GenBank/DDBJ databases">
        <authorList>
            <person name="Wu T."/>
            <person name="Guo S.Z."/>
        </authorList>
    </citation>
    <scope>NUCLEOTIDE SEQUENCE</scope>
    <source>
        <strain evidence="1">RSS-23</strain>
    </source>
</reference>
<dbReference type="Proteomes" id="UP001430290">
    <property type="component" value="Unassembled WGS sequence"/>
</dbReference>
<dbReference type="InterPro" id="IPR027417">
    <property type="entry name" value="P-loop_NTPase"/>
</dbReference>